<proteinExistence type="predicted"/>
<dbReference type="Proteomes" id="UP000095658">
    <property type="component" value="Unassembled WGS sequence"/>
</dbReference>
<organism evidence="2 3">
    <name type="scientific">Domibacillus iocasae</name>
    <dbReference type="NCBI Taxonomy" id="1714016"/>
    <lineage>
        <taxon>Bacteria</taxon>
        <taxon>Bacillati</taxon>
        <taxon>Bacillota</taxon>
        <taxon>Bacilli</taxon>
        <taxon>Bacillales</taxon>
        <taxon>Bacillaceae</taxon>
        <taxon>Domibacillus</taxon>
    </lineage>
</organism>
<dbReference type="SUPFAM" id="SSF51735">
    <property type="entry name" value="NAD(P)-binding Rossmann-fold domains"/>
    <property type="match status" value="1"/>
</dbReference>
<dbReference type="AlphaFoldDB" id="A0A1E7DNV6"/>
<dbReference type="InterPro" id="IPR013116">
    <property type="entry name" value="KARI_N"/>
</dbReference>
<accession>A0A1E7DNV6</accession>
<dbReference type="Gene3D" id="3.40.50.720">
    <property type="entry name" value="NAD(P)-binding Rossmann-like Domain"/>
    <property type="match status" value="1"/>
</dbReference>
<evidence type="ECO:0000313" key="3">
    <source>
        <dbReference type="Proteomes" id="UP000095658"/>
    </source>
</evidence>
<sequence>MNDKEFEQLILKCYSNKTVAILGYQDNGGQQRANFLRNHGINVVIGLRIGDENWGLAEQDGFTVLPVWEAAELSQVAQVW</sequence>
<feature type="domain" description="KARI N-terminal Rossmann" evidence="1">
    <location>
        <begin position="15"/>
        <end position="78"/>
    </location>
</feature>
<name>A0A1E7DNV6_9BACI</name>
<dbReference type="STRING" id="1714016.BA724_05605"/>
<evidence type="ECO:0000313" key="2">
    <source>
        <dbReference type="EMBL" id="OES44751.1"/>
    </source>
</evidence>
<evidence type="ECO:0000259" key="1">
    <source>
        <dbReference type="Pfam" id="PF07991"/>
    </source>
</evidence>
<keyword evidence="3" id="KW-1185">Reference proteome</keyword>
<dbReference type="OrthoDB" id="2925964at2"/>
<gene>
    <name evidence="2" type="ORF">BA724_05605</name>
</gene>
<dbReference type="RefSeq" id="WP_069938374.1">
    <property type="nucleotide sequence ID" value="NZ_MAMP01000021.1"/>
</dbReference>
<dbReference type="Pfam" id="PF07991">
    <property type="entry name" value="KARI_N"/>
    <property type="match status" value="1"/>
</dbReference>
<dbReference type="EMBL" id="MAMP01000021">
    <property type="protein sequence ID" value="OES44751.1"/>
    <property type="molecule type" value="Genomic_DNA"/>
</dbReference>
<protein>
    <recommendedName>
        <fullName evidence="1">KARI N-terminal Rossmann domain-containing protein</fullName>
    </recommendedName>
</protein>
<comment type="caution">
    <text evidence="2">The sequence shown here is derived from an EMBL/GenBank/DDBJ whole genome shotgun (WGS) entry which is preliminary data.</text>
</comment>
<reference evidence="2 3" key="1">
    <citation type="submission" date="2016-06" db="EMBL/GenBank/DDBJ databases">
        <title>Domibacillus iocasae genome sequencing.</title>
        <authorList>
            <person name="Verma A."/>
            <person name="Pal Y."/>
            <person name="Ojha A.K."/>
            <person name="Krishnamurthi S."/>
        </authorList>
    </citation>
    <scope>NUCLEOTIDE SEQUENCE [LARGE SCALE GENOMIC DNA]</scope>
    <source>
        <strain evidence="2 3">DSM 29979</strain>
    </source>
</reference>
<dbReference type="InterPro" id="IPR036291">
    <property type="entry name" value="NAD(P)-bd_dom_sf"/>
</dbReference>